<dbReference type="Pfam" id="PF10531">
    <property type="entry name" value="SLBB"/>
    <property type="match status" value="1"/>
</dbReference>
<evidence type="ECO:0000313" key="8">
    <source>
        <dbReference type="Proteomes" id="UP000474757"/>
    </source>
</evidence>
<proteinExistence type="predicted"/>
<feature type="domain" description="Polysaccharide export protein N-terminal" evidence="4">
    <location>
        <begin position="21"/>
        <end position="95"/>
    </location>
</feature>
<evidence type="ECO:0000256" key="1">
    <source>
        <dbReference type="ARBA" id="ARBA00022729"/>
    </source>
</evidence>
<dbReference type="Pfam" id="PF02563">
    <property type="entry name" value="Poly_export"/>
    <property type="match status" value="1"/>
</dbReference>
<organism evidence="7 8">
    <name type="scientific">Pseudoroseicyclus tamaricis</name>
    <dbReference type="NCBI Taxonomy" id="2705421"/>
    <lineage>
        <taxon>Bacteria</taxon>
        <taxon>Pseudomonadati</taxon>
        <taxon>Pseudomonadota</taxon>
        <taxon>Alphaproteobacteria</taxon>
        <taxon>Rhodobacterales</taxon>
        <taxon>Paracoccaceae</taxon>
        <taxon>Pseudoroseicyclus</taxon>
    </lineage>
</organism>
<comment type="caution">
    <text evidence="7">The sequence shown here is derived from an EMBL/GenBank/DDBJ whole genome shotgun (WGS) entry which is preliminary data.</text>
</comment>
<dbReference type="InterPro" id="IPR049712">
    <property type="entry name" value="Poly_export"/>
</dbReference>
<evidence type="ECO:0000313" key="7">
    <source>
        <dbReference type="EMBL" id="NDV01335.1"/>
    </source>
</evidence>
<feature type="chain" id="PRO_5025458957" evidence="3">
    <location>
        <begin position="23"/>
        <end position="424"/>
    </location>
</feature>
<keyword evidence="8" id="KW-1185">Reference proteome</keyword>
<evidence type="ECO:0000256" key="2">
    <source>
        <dbReference type="SAM" id="Coils"/>
    </source>
</evidence>
<sequence length="424" mass="45520">MIRDRLPALLLILLALASPAAAQAPIVQPEDRLSIRVISWDPIEGVLQDWPAIAGEYGVTAGGALSVPFVGQLEAAGRPPEEIAAMIAEGLRNRFALNAAPEAVVAILQSRPVVVGGAVRAPGQLPFTQGMTVRSAIAQAGGLVLPTDQADFAGRDYVNSEGQLLILRNQRRRQLARLERLLAEREERELVMPAELDDIEGRQLLAEEEEIMEHQTDRLEAERVSLSGRQELLTAQIASLEQRTTSLERQLELAREALENAQALSERNLVSSDRLADAERNVLTIEGQILENSNAILSARLDLSANDRELSTLTADYRTGLINELQQVRANLADTEQRIATTTRLIGVDAERAAAAAAEAEAGGALAPEPELTIYRTDAGAVTAMEAGMETTLRPGDLVDVESLAAAPLAQETAPGLEDQAAAE</sequence>
<evidence type="ECO:0000256" key="3">
    <source>
        <dbReference type="SAM" id="SignalP"/>
    </source>
</evidence>
<dbReference type="PANTHER" id="PTHR33619">
    <property type="entry name" value="POLYSACCHARIDE EXPORT PROTEIN GFCE-RELATED"/>
    <property type="match status" value="1"/>
</dbReference>
<feature type="signal peptide" evidence="3">
    <location>
        <begin position="1"/>
        <end position="22"/>
    </location>
</feature>
<dbReference type="Gene3D" id="3.30.1950.10">
    <property type="entry name" value="wza like domain"/>
    <property type="match status" value="1"/>
</dbReference>
<feature type="coiled-coil region" evidence="2">
    <location>
        <begin position="164"/>
        <end position="267"/>
    </location>
</feature>
<evidence type="ECO:0000259" key="4">
    <source>
        <dbReference type="Pfam" id="PF02563"/>
    </source>
</evidence>
<dbReference type="Proteomes" id="UP000474757">
    <property type="component" value="Unassembled WGS sequence"/>
</dbReference>
<dbReference type="AlphaFoldDB" id="A0A6B2JTP5"/>
<keyword evidence="2" id="KW-0175">Coiled coil</keyword>
<dbReference type="RefSeq" id="WP_163893021.1">
    <property type="nucleotide sequence ID" value="NZ_JAAGAB010000002.1"/>
</dbReference>
<keyword evidence="1 3" id="KW-0732">Signal</keyword>
<feature type="coiled-coil region" evidence="2">
    <location>
        <begin position="318"/>
        <end position="345"/>
    </location>
</feature>
<protein>
    <submittedName>
        <fullName evidence="7">Uncharacterized protein</fullName>
    </submittedName>
</protein>
<reference evidence="7 8" key="1">
    <citation type="submission" date="2020-02" db="EMBL/GenBank/DDBJ databases">
        <title>Pseudoroseicyclus tamarix, sp. nov., isolated from offshore sediment of a Tamarix chinensis forest.</title>
        <authorList>
            <person name="Gai Y."/>
        </authorList>
    </citation>
    <scope>NUCLEOTIDE SEQUENCE [LARGE SCALE GENOMIC DNA]</scope>
    <source>
        <strain evidence="7 8">CLL3-39</strain>
    </source>
</reference>
<name>A0A6B2JTP5_9RHOB</name>
<dbReference type="InterPro" id="IPR058781">
    <property type="entry name" value="HH_AprE-like"/>
</dbReference>
<dbReference type="Gene3D" id="3.10.560.10">
    <property type="entry name" value="Outer membrane lipoprotein wza domain like"/>
    <property type="match status" value="1"/>
</dbReference>
<dbReference type="Pfam" id="PF25994">
    <property type="entry name" value="HH_AprE"/>
    <property type="match status" value="1"/>
</dbReference>
<accession>A0A6B2JTP5</accession>
<feature type="domain" description="Soluble ligand binding" evidence="5">
    <location>
        <begin position="114"/>
        <end position="149"/>
    </location>
</feature>
<gene>
    <name evidence="7" type="ORF">GZA08_10200</name>
</gene>
<dbReference type="EMBL" id="JAAGAB010000002">
    <property type="protein sequence ID" value="NDV01335.1"/>
    <property type="molecule type" value="Genomic_DNA"/>
</dbReference>
<dbReference type="InterPro" id="IPR003715">
    <property type="entry name" value="Poly_export_N"/>
</dbReference>
<evidence type="ECO:0000259" key="5">
    <source>
        <dbReference type="Pfam" id="PF10531"/>
    </source>
</evidence>
<dbReference type="PANTHER" id="PTHR33619:SF3">
    <property type="entry name" value="POLYSACCHARIDE EXPORT PROTEIN GFCE-RELATED"/>
    <property type="match status" value="1"/>
</dbReference>
<feature type="domain" description="AprE-like long alpha-helical hairpin" evidence="6">
    <location>
        <begin position="162"/>
        <end position="342"/>
    </location>
</feature>
<dbReference type="GO" id="GO:0015159">
    <property type="term" value="F:polysaccharide transmembrane transporter activity"/>
    <property type="evidence" value="ECO:0007669"/>
    <property type="project" value="InterPro"/>
</dbReference>
<dbReference type="InterPro" id="IPR019554">
    <property type="entry name" value="Soluble_ligand-bd"/>
</dbReference>
<evidence type="ECO:0000259" key="6">
    <source>
        <dbReference type="Pfam" id="PF25994"/>
    </source>
</evidence>